<sequence>MFFLFLILQQKESAGTTGSESDTGDLADGEFEPTAEMLVDDYDDERTLDEEEDMEEGPDREEEIDNLEKVCSSYCIRTTIC</sequence>
<keyword evidence="3" id="KW-1185">Reference proteome</keyword>
<accession>A0A5B7JPC8</accession>
<reference evidence="2 3" key="1">
    <citation type="submission" date="2019-05" db="EMBL/GenBank/DDBJ databases">
        <title>Another draft genome of Portunus trituberculatus and its Hox gene families provides insights of decapod evolution.</title>
        <authorList>
            <person name="Jeong J.-H."/>
            <person name="Song I."/>
            <person name="Kim S."/>
            <person name="Choi T."/>
            <person name="Kim D."/>
            <person name="Ryu S."/>
            <person name="Kim W."/>
        </authorList>
    </citation>
    <scope>NUCLEOTIDE SEQUENCE [LARGE SCALE GENOMIC DNA]</scope>
    <source>
        <tissue evidence="2">Muscle</tissue>
    </source>
</reference>
<evidence type="ECO:0000313" key="2">
    <source>
        <dbReference type="EMBL" id="MPC94967.1"/>
    </source>
</evidence>
<protein>
    <submittedName>
        <fullName evidence="2">Mesoderm induction early response protein 3</fullName>
    </submittedName>
</protein>
<evidence type="ECO:0000313" key="3">
    <source>
        <dbReference type="Proteomes" id="UP000324222"/>
    </source>
</evidence>
<dbReference type="Proteomes" id="UP000324222">
    <property type="component" value="Unassembled WGS sequence"/>
</dbReference>
<proteinExistence type="predicted"/>
<name>A0A5B7JPC8_PORTR</name>
<gene>
    <name evidence="2" type="primary">MIER3</name>
    <name evidence="2" type="ORF">E2C01_090159</name>
</gene>
<dbReference type="EMBL" id="VSRR010100468">
    <property type="protein sequence ID" value="MPC94967.1"/>
    <property type="molecule type" value="Genomic_DNA"/>
</dbReference>
<organism evidence="2 3">
    <name type="scientific">Portunus trituberculatus</name>
    <name type="common">Swimming crab</name>
    <name type="synonym">Neptunus trituberculatus</name>
    <dbReference type="NCBI Taxonomy" id="210409"/>
    <lineage>
        <taxon>Eukaryota</taxon>
        <taxon>Metazoa</taxon>
        <taxon>Ecdysozoa</taxon>
        <taxon>Arthropoda</taxon>
        <taxon>Crustacea</taxon>
        <taxon>Multicrustacea</taxon>
        <taxon>Malacostraca</taxon>
        <taxon>Eumalacostraca</taxon>
        <taxon>Eucarida</taxon>
        <taxon>Decapoda</taxon>
        <taxon>Pleocyemata</taxon>
        <taxon>Brachyura</taxon>
        <taxon>Eubrachyura</taxon>
        <taxon>Portunoidea</taxon>
        <taxon>Portunidae</taxon>
        <taxon>Portuninae</taxon>
        <taxon>Portunus</taxon>
    </lineage>
</organism>
<feature type="compositionally biased region" description="Acidic residues" evidence="1">
    <location>
        <begin position="22"/>
        <end position="63"/>
    </location>
</feature>
<evidence type="ECO:0000256" key="1">
    <source>
        <dbReference type="SAM" id="MobiDB-lite"/>
    </source>
</evidence>
<feature type="region of interest" description="Disordered" evidence="1">
    <location>
        <begin position="12"/>
        <end position="63"/>
    </location>
</feature>
<dbReference type="AlphaFoldDB" id="A0A5B7JPC8"/>
<comment type="caution">
    <text evidence="2">The sequence shown here is derived from an EMBL/GenBank/DDBJ whole genome shotgun (WGS) entry which is preliminary data.</text>
</comment>
<feature type="compositionally biased region" description="Polar residues" evidence="1">
    <location>
        <begin position="12"/>
        <end position="21"/>
    </location>
</feature>